<dbReference type="SUPFAM" id="SSF52833">
    <property type="entry name" value="Thioredoxin-like"/>
    <property type="match status" value="1"/>
</dbReference>
<dbReference type="GO" id="GO:0015035">
    <property type="term" value="F:protein-disulfide reductase activity"/>
    <property type="evidence" value="ECO:0007669"/>
    <property type="project" value="TreeGrafter"/>
</dbReference>
<reference evidence="5" key="1">
    <citation type="submission" date="2022-01" db="EMBL/GenBank/DDBJ databases">
        <title>Comparative genomics reveals a dynamic genome evolution in the ectomycorrhizal milk-cap (Lactarius) mushrooms.</title>
        <authorList>
            <consortium name="DOE Joint Genome Institute"/>
            <person name="Lebreton A."/>
            <person name="Tang N."/>
            <person name="Kuo A."/>
            <person name="LaButti K."/>
            <person name="Drula E."/>
            <person name="Barry K."/>
            <person name="Clum A."/>
            <person name="Lipzen A."/>
            <person name="Mousain D."/>
            <person name="Ng V."/>
            <person name="Wang R."/>
            <person name="Wang X."/>
            <person name="Dai Y."/>
            <person name="Henrissat B."/>
            <person name="Grigoriev I.V."/>
            <person name="Guerin-Laguette A."/>
            <person name="Yu F."/>
            <person name="Martin F.M."/>
        </authorList>
    </citation>
    <scope>NUCLEOTIDE SEQUENCE</scope>
    <source>
        <strain evidence="5">QP</strain>
    </source>
</reference>
<dbReference type="PANTHER" id="PTHR45663:SF11">
    <property type="entry name" value="GEO12009P1"/>
    <property type="match status" value="1"/>
</dbReference>
<dbReference type="InterPro" id="IPR017937">
    <property type="entry name" value="Thioredoxin_CS"/>
</dbReference>
<dbReference type="PROSITE" id="PS51352">
    <property type="entry name" value="THIOREDOXIN_2"/>
    <property type="match status" value="1"/>
</dbReference>
<proteinExistence type="predicted"/>
<evidence type="ECO:0000256" key="2">
    <source>
        <dbReference type="ARBA" id="ARBA00022982"/>
    </source>
</evidence>
<protein>
    <submittedName>
        <fullName evidence="5">Thioredoxin-like protein</fullName>
    </submittedName>
</protein>
<dbReference type="Pfam" id="PF00085">
    <property type="entry name" value="Thioredoxin"/>
    <property type="match status" value="1"/>
</dbReference>
<keyword evidence="2" id="KW-0249">Electron transport</keyword>
<dbReference type="InterPro" id="IPR036249">
    <property type="entry name" value="Thioredoxin-like_sf"/>
</dbReference>
<evidence type="ECO:0000256" key="1">
    <source>
        <dbReference type="ARBA" id="ARBA00022448"/>
    </source>
</evidence>
<organism evidence="5 6">
    <name type="scientific">Lactarius akahatsu</name>
    <dbReference type="NCBI Taxonomy" id="416441"/>
    <lineage>
        <taxon>Eukaryota</taxon>
        <taxon>Fungi</taxon>
        <taxon>Dikarya</taxon>
        <taxon>Basidiomycota</taxon>
        <taxon>Agaricomycotina</taxon>
        <taxon>Agaricomycetes</taxon>
        <taxon>Russulales</taxon>
        <taxon>Russulaceae</taxon>
        <taxon>Lactarius</taxon>
    </lineage>
</organism>
<dbReference type="PANTHER" id="PTHR45663">
    <property type="entry name" value="GEO12009P1"/>
    <property type="match status" value="1"/>
</dbReference>
<dbReference type="PRINTS" id="PR00421">
    <property type="entry name" value="THIOREDOXIN"/>
</dbReference>
<dbReference type="Gene3D" id="3.40.30.10">
    <property type="entry name" value="Glutaredoxin"/>
    <property type="match status" value="1"/>
</dbReference>
<accession>A0AAD4LKT2</accession>
<name>A0AAD4LKT2_9AGAM</name>
<comment type="caution">
    <text evidence="5">The sequence shown here is derived from an EMBL/GenBank/DDBJ whole genome shotgun (WGS) entry which is preliminary data.</text>
</comment>
<dbReference type="GO" id="GO:0005737">
    <property type="term" value="C:cytoplasm"/>
    <property type="evidence" value="ECO:0007669"/>
    <property type="project" value="TreeGrafter"/>
</dbReference>
<feature type="domain" description="Thioredoxin" evidence="4">
    <location>
        <begin position="3"/>
        <end position="142"/>
    </location>
</feature>
<evidence type="ECO:0000259" key="4">
    <source>
        <dbReference type="PROSITE" id="PS51352"/>
    </source>
</evidence>
<keyword evidence="6" id="KW-1185">Reference proteome</keyword>
<evidence type="ECO:0000313" key="6">
    <source>
        <dbReference type="Proteomes" id="UP001201163"/>
    </source>
</evidence>
<gene>
    <name evidence="5" type="ORF">EDB92DRAFT_1794701</name>
</gene>
<keyword evidence="3" id="KW-1015">Disulfide bond</keyword>
<evidence type="ECO:0000256" key="3">
    <source>
        <dbReference type="ARBA" id="ARBA00023157"/>
    </source>
</evidence>
<sequence>MNIRTATRLPSLLFSVPTRSFSTSRCRFEHFHGADETTFSRVTSATKTNERVVLVDFYADWCGPCKALSPVLEKLAGDVETKTGSGRPIDLVTVDTDVHGSLAQKYQVRALPTVVAFRDGEPVKQFVGALPEGGVRKFLEEV</sequence>
<dbReference type="InterPro" id="IPR013766">
    <property type="entry name" value="Thioredoxin_domain"/>
</dbReference>
<dbReference type="AlphaFoldDB" id="A0AAD4LKT2"/>
<dbReference type="CDD" id="cd02947">
    <property type="entry name" value="TRX_family"/>
    <property type="match status" value="1"/>
</dbReference>
<dbReference type="Proteomes" id="UP001201163">
    <property type="component" value="Unassembled WGS sequence"/>
</dbReference>
<evidence type="ECO:0000313" key="5">
    <source>
        <dbReference type="EMBL" id="KAH8995482.1"/>
    </source>
</evidence>
<dbReference type="PROSITE" id="PS00194">
    <property type="entry name" value="THIOREDOXIN_1"/>
    <property type="match status" value="1"/>
</dbReference>
<dbReference type="EMBL" id="JAKELL010000012">
    <property type="protein sequence ID" value="KAH8995482.1"/>
    <property type="molecule type" value="Genomic_DNA"/>
</dbReference>
<keyword evidence="1" id="KW-0813">Transport</keyword>